<dbReference type="EMBL" id="CADCVD010000018">
    <property type="protein sequence ID" value="CAA9427534.1"/>
    <property type="molecule type" value="Genomic_DNA"/>
</dbReference>
<name>A0A6J4Q4A5_9ACTN</name>
<proteinExistence type="predicted"/>
<reference evidence="2" key="1">
    <citation type="submission" date="2020-02" db="EMBL/GenBank/DDBJ databases">
        <authorList>
            <person name="Meier V. D."/>
        </authorList>
    </citation>
    <scope>NUCLEOTIDE SEQUENCE</scope>
    <source>
        <strain evidence="2">AVDCRST_MAG37</strain>
    </source>
</reference>
<evidence type="ECO:0000313" key="2">
    <source>
        <dbReference type="EMBL" id="CAA9427534.1"/>
    </source>
</evidence>
<dbReference type="AlphaFoldDB" id="A0A6J4Q4A5"/>
<protein>
    <recommendedName>
        <fullName evidence="1">SnoaL-like domain-containing protein</fullName>
    </recommendedName>
</protein>
<gene>
    <name evidence="2" type="ORF">AVDCRST_MAG37-291</name>
</gene>
<dbReference type="SUPFAM" id="SSF54427">
    <property type="entry name" value="NTF2-like"/>
    <property type="match status" value="1"/>
</dbReference>
<dbReference type="InterPro" id="IPR037401">
    <property type="entry name" value="SnoaL-like"/>
</dbReference>
<feature type="domain" description="SnoaL-like" evidence="1">
    <location>
        <begin position="9"/>
        <end position="105"/>
    </location>
</feature>
<dbReference type="InterPro" id="IPR032710">
    <property type="entry name" value="NTF2-like_dom_sf"/>
</dbReference>
<sequence length="130" mass="14369">MTTPELRTVQAWHEALNSGDADRVTALSRPNVEVGGPRGAGHGTGLLREWVSRANIRLEPRRVFQEADTMVVEQKAEWRSADTRQTTGSQTVASVFVVQENKIAKVLRYDDLASALRAANLDESHETRSA</sequence>
<accession>A0A6J4Q4A5</accession>
<dbReference type="Pfam" id="PF12680">
    <property type="entry name" value="SnoaL_2"/>
    <property type="match status" value="1"/>
</dbReference>
<evidence type="ECO:0000259" key="1">
    <source>
        <dbReference type="Pfam" id="PF12680"/>
    </source>
</evidence>
<dbReference type="Gene3D" id="3.10.450.50">
    <property type="match status" value="1"/>
</dbReference>
<organism evidence="2">
    <name type="scientific">uncultured Rubrobacteraceae bacterium</name>
    <dbReference type="NCBI Taxonomy" id="349277"/>
    <lineage>
        <taxon>Bacteria</taxon>
        <taxon>Bacillati</taxon>
        <taxon>Actinomycetota</taxon>
        <taxon>Rubrobacteria</taxon>
        <taxon>Rubrobacterales</taxon>
        <taxon>Rubrobacteraceae</taxon>
        <taxon>environmental samples</taxon>
    </lineage>
</organism>